<dbReference type="EMBL" id="JAQQWE010000002">
    <property type="protein sequence ID" value="KAK7962048.1"/>
    <property type="molecule type" value="Genomic_DNA"/>
</dbReference>
<evidence type="ECO:0008006" key="3">
    <source>
        <dbReference type="Google" id="ProtNLM"/>
    </source>
</evidence>
<dbReference type="RefSeq" id="XP_066704159.1">
    <property type="nucleotide sequence ID" value="XM_066839095.1"/>
</dbReference>
<evidence type="ECO:0000313" key="1">
    <source>
        <dbReference type="EMBL" id="KAK7962048.1"/>
    </source>
</evidence>
<organism evidence="1 2">
    <name type="scientific">Apiospora aurea</name>
    <dbReference type="NCBI Taxonomy" id="335848"/>
    <lineage>
        <taxon>Eukaryota</taxon>
        <taxon>Fungi</taxon>
        <taxon>Dikarya</taxon>
        <taxon>Ascomycota</taxon>
        <taxon>Pezizomycotina</taxon>
        <taxon>Sordariomycetes</taxon>
        <taxon>Xylariomycetidae</taxon>
        <taxon>Amphisphaeriales</taxon>
        <taxon>Apiosporaceae</taxon>
        <taxon>Apiospora</taxon>
    </lineage>
</organism>
<sequence length="104" mass="11400">MDPVSAIGVVSAAVTFVDTTAKVLKTAWKIYNSIEGSTEETELRLKLSQYVSDATQRLIPAPSQAAVTGEDKTLVHLAQDCDRLSKNIATELSKLKPKRRRSKI</sequence>
<keyword evidence="2" id="KW-1185">Reference proteome</keyword>
<dbReference type="Proteomes" id="UP001391051">
    <property type="component" value="Unassembled WGS sequence"/>
</dbReference>
<protein>
    <recommendedName>
        <fullName evidence="3">Fungal N-terminal domain-containing protein</fullName>
    </recommendedName>
</protein>
<proteinExistence type="predicted"/>
<gene>
    <name evidence="1" type="ORF">PG986_002873</name>
</gene>
<name>A0ABR1QQ18_9PEZI</name>
<accession>A0ABR1QQ18</accession>
<dbReference type="GeneID" id="92072157"/>
<comment type="caution">
    <text evidence="1">The sequence shown here is derived from an EMBL/GenBank/DDBJ whole genome shotgun (WGS) entry which is preliminary data.</text>
</comment>
<reference evidence="1 2" key="1">
    <citation type="submission" date="2023-01" db="EMBL/GenBank/DDBJ databases">
        <title>Analysis of 21 Apiospora genomes using comparative genomics revels a genus with tremendous synthesis potential of carbohydrate active enzymes and secondary metabolites.</title>
        <authorList>
            <person name="Sorensen T."/>
        </authorList>
    </citation>
    <scope>NUCLEOTIDE SEQUENCE [LARGE SCALE GENOMIC DNA]</scope>
    <source>
        <strain evidence="1 2">CBS 24483</strain>
    </source>
</reference>
<evidence type="ECO:0000313" key="2">
    <source>
        <dbReference type="Proteomes" id="UP001391051"/>
    </source>
</evidence>